<dbReference type="OrthoDB" id="271604at2759"/>
<proteinExistence type="inferred from homology"/>
<dbReference type="PANTHER" id="PTHR13046:SF0">
    <property type="entry name" value="CAAX PRENYL PROTEASE 2"/>
    <property type="match status" value="1"/>
</dbReference>
<dbReference type="EC" id="3.4.26.1" evidence="10"/>
<evidence type="ECO:0000256" key="9">
    <source>
        <dbReference type="ARBA" id="ARBA00047280"/>
    </source>
</evidence>
<evidence type="ECO:0000256" key="2">
    <source>
        <dbReference type="ARBA" id="ARBA00006897"/>
    </source>
</evidence>
<evidence type="ECO:0000256" key="11">
    <source>
        <dbReference type="SAM" id="Phobius"/>
    </source>
</evidence>
<dbReference type="GO" id="GO:0005789">
    <property type="term" value="C:endoplasmic reticulum membrane"/>
    <property type="evidence" value="ECO:0007669"/>
    <property type="project" value="UniProtKB-SubCell"/>
</dbReference>
<sequence length="301" mass="33725">MSSLDASLSHASAYALSVVVASSYLVAVFVSQLVCPSKPPLWRNRFEVVRARMVAVSISSLLSCVLVGATVQKLANEESSTLEMTLRLLGLPYAIEIPSLAFIKPYLIIPILFLGPLYAQFLSQELPFQAKWSYEEHLKPTYLTFLGMRNHVLAPITEEVTYRACVLSFFKLGGISRTKMIWLAPCWFGVAHLHHMMETCKRLGKNARALKVAILQTAFQFCYTTVFGWLCSFLFMRTGSLLVVIAGHSFCNTMGFPRLTAELQEHPSQKITLLLAYFLGVGLFAYVLFPLTDNPDSIYWS</sequence>
<evidence type="ECO:0000313" key="13">
    <source>
        <dbReference type="EMBL" id="KLO07816.1"/>
    </source>
</evidence>
<evidence type="ECO:0000256" key="5">
    <source>
        <dbReference type="ARBA" id="ARBA00022801"/>
    </source>
</evidence>
<feature type="transmembrane region" description="Helical" evidence="11">
    <location>
        <begin position="51"/>
        <end position="71"/>
    </location>
</feature>
<keyword evidence="3" id="KW-0645">Protease</keyword>
<feature type="transmembrane region" description="Helical" evidence="11">
    <location>
        <begin position="271"/>
        <end position="291"/>
    </location>
</feature>
<comment type="similarity">
    <text evidence="2">Belongs to the peptidase U48 family.</text>
</comment>
<feature type="transmembrane region" description="Helical" evidence="11">
    <location>
        <begin position="241"/>
        <end position="259"/>
    </location>
</feature>
<dbReference type="AlphaFoldDB" id="A0A0H2RSI1"/>
<protein>
    <recommendedName>
        <fullName evidence="10">intramembrane prenyl-peptidase Rce1</fullName>
        <ecNumber evidence="10">3.4.26.1</ecNumber>
    </recommendedName>
</protein>
<gene>
    <name evidence="13" type="ORF">SCHPADRAFT_909106</name>
</gene>
<name>A0A0H2RSI1_9AGAM</name>
<keyword evidence="7 11" id="KW-1133">Transmembrane helix</keyword>
<dbReference type="InterPro" id="IPR039731">
    <property type="entry name" value="Rce1"/>
</dbReference>
<organism evidence="13 14">
    <name type="scientific">Schizopora paradoxa</name>
    <dbReference type="NCBI Taxonomy" id="27342"/>
    <lineage>
        <taxon>Eukaryota</taxon>
        <taxon>Fungi</taxon>
        <taxon>Dikarya</taxon>
        <taxon>Basidiomycota</taxon>
        <taxon>Agaricomycotina</taxon>
        <taxon>Agaricomycetes</taxon>
        <taxon>Hymenochaetales</taxon>
        <taxon>Schizoporaceae</taxon>
        <taxon>Schizopora</taxon>
    </lineage>
</organism>
<comment type="subcellular location">
    <subcellularLocation>
        <location evidence="1">Endoplasmic reticulum membrane</location>
        <topology evidence="1">Multi-pass membrane protein</topology>
    </subcellularLocation>
</comment>
<evidence type="ECO:0000256" key="7">
    <source>
        <dbReference type="ARBA" id="ARBA00022989"/>
    </source>
</evidence>
<keyword evidence="14" id="KW-1185">Reference proteome</keyword>
<feature type="transmembrane region" description="Helical" evidence="11">
    <location>
        <begin position="212"/>
        <end position="235"/>
    </location>
</feature>
<keyword evidence="8 11" id="KW-0472">Membrane</keyword>
<reference evidence="13 14" key="1">
    <citation type="submission" date="2015-04" db="EMBL/GenBank/DDBJ databases">
        <title>Complete genome sequence of Schizopora paradoxa KUC8140, a cosmopolitan wood degrader in East Asia.</title>
        <authorList>
            <consortium name="DOE Joint Genome Institute"/>
            <person name="Min B."/>
            <person name="Park H."/>
            <person name="Jang Y."/>
            <person name="Kim J.-J."/>
            <person name="Kim K.H."/>
            <person name="Pangilinan J."/>
            <person name="Lipzen A."/>
            <person name="Riley R."/>
            <person name="Grigoriev I.V."/>
            <person name="Spatafora J.W."/>
            <person name="Choi I.-G."/>
        </authorList>
    </citation>
    <scope>NUCLEOTIDE SEQUENCE [LARGE SCALE GENOMIC DNA]</scope>
    <source>
        <strain evidence="13 14">KUC8140</strain>
    </source>
</reference>
<dbReference type="EMBL" id="KQ086118">
    <property type="protein sequence ID" value="KLO07816.1"/>
    <property type="molecule type" value="Genomic_DNA"/>
</dbReference>
<comment type="catalytic activity">
    <reaction evidence="9">
        <text>Hydrolyzes the peptide bond -P2-(S-farnesyl or geranylgeranyl)C-P1'-P2'-P3'-COOH where P1' and P2' are amino acids with aliphatic sidechains and P3' is any C-terminal residue.</text>
        <dbReference type="EC" id="3.4.26.1"/>
    </reaction>
</comment>
<evidence type="ECO:0000259" key="12">
    <source>
        <dbReference type="Pfam" id="PF02517"/>
    </source>
</evidence>
<feature type="transmembrane region" description="Helical" evidence="11">
    <location>
        <begin position="12"/>
        <end position="30"/>
    </location>
</feature>
<dbReference type="InParanoid" id="A0A0H2RSI1"/>
<evidence type="ECO:0000256" key="10">
    <source>
        <dbReference type="ARBA" id="ARBA00049729"/>
    </source>
</evidence>
<evidence type="ECO:0000256" key="3">
    <source>
        <dbReference type="ARBA" id="ARBA00022670"/>
    </source>
</evidence>
<dbReference type="PANTHER" id="PTHR13046">
    <property type="entry name" value="PROTEASE U48 CAAX PRENYL PROTEASE RCE1"/>
    <property type="match status" value="1"/>
</dbReference>
<dbReference type="Pfam" id="PF02517">
    <property type="entry name" value="Rce1-like"/>
    <property type="match status" value="1"/>
</dbReference>
<evidence type="ECO:0000256" key="6">
    <source>
        <dbReference type="ARBA" id="ARBA00022824"/>
    </source>
</evidence>
<accession>A0A0H2RSI1</accession>
<keyword evidence="4 11" id="KW-0812">Transmembrane</keyword>
<evidence type="ECO:0000256" key="4">
    <source>
        <dbReference type="ARBA" id="ARBA00022692"/>
    </source>
</evidence>
<keyword evidence="5" id="KW-0378">Hydrolase</keyword>
<dbReference type="GO" id="GO:0004222">
    <property type="term" value="F:metalloendopeptidase activity"/>
    <property type="evidence" value="ECO:0007669"/>
    <property type="project" value="InterPro"/>
</dbReference>
<dbReference type="FunCoup" id="A0A0H2RSI1">
    <property type="interactions" value="319"/>
</dbReference>
<dbReference type="STRING" id="27342.A0A0H2RSI1"/>
<feature type="domain" description="CAAX prenyl protease 2/Lysostaphin resistance protein A-like" evidence="12">
    <location>
        <begin position="144"/>
        <end position="254"/>
    </location>
</feature>
<evidence type="ECO:0000256" key="1">
    <source>
        <dbReference type="ARBA" id="ARBA00004477"/>
    </source>
</evidence>
<keyword evidence="6" id="KW-0256">Endoplasmic reticulum</keyword>
<evidence type="ECO:0000256" key="8">
    <source>
        <dbReference type="ARBA" id="ARBA00023136"/>
    </source>
</evidence>
<dbReference type="InterPro" id="IPR003675">
    <property type="entry name" value="Rce1/LyrA-like_dom"/>
</dbReference>
<dbReference type="Proteomes" id="UP000053477">
    <property type="component" value="Unassembled WGS sequence"/>
</dbReference>
<dbReference type="GO" id="GO:0071586">
    <property type="term" value="P:CAAX-box protein processing"/>
    <property type="evidence" value="ECO:0007669"/>
    <property type="project" value="InterPro"/>
</dbReference>
<feature type="transmembrane region" description="Helical" evidence="11">
    <location>
        <begin position="91"/>
        <end position="114"/>
    </location>
</feature>
<evidence type="ECO:0000313" key="14">
    <source>
        <dbReference type="Proteomes" id="UP000053477"/>
    </source>
</evidence>